<dbReference type="InterPro" id="IPR036065">
    <property type="entry name" value="BolA-like_sf"/>
</dbReference>
<comment type="caution">
    <text evidence="3">The sequence shown here is derived from an EMBL/GenBank/DDBJ whole genome shotgun (WGS) entry which is preliminary data.</text>
</comment>
<reference evidence="3 4" key="1">
    <citation type="submission" date="2015-11" db="EMBL/GenBank/DDBJ databases">
        <title>Genomic analysis of 38 Legionella species identifies large and diverse effector repertoires.</title>
        <authorList>
            <person name="Burstein D."/>
            <person name="Amaro F."/>
            <person name="Zusman T."/>
            <person name="Lifshitz Z."/>
            <person name="Cohen O."/>
            <person name="Gilbert J.A."/>
            <person name="Pupko T."/>
            <person name="Shuman H.A."/>
            <person name="Segal G."/>
        </authorList>
    </citation>
    <scope>NUCLEOTIDE SEQUENCE [LARGE SCALE GENOMIC DNA]</scope>
    <source>
        <strain evidence="3 4">Oak Ridge-10</strain>
    </source>
</reference>
<comment type="similarity">
    <text evidence="1 2">Belongs to the BolA/IbaG family.</text>
</comment>
<dbReference type="PIRSF" id="PIRSF003113">
    <property type="entry name" value="BolA"/>
    <property type="match status" value="1"/>
</dbReference>
<dbReference type="InterPro" id="IPR002634">
    <property type="entry name" value="BolA"/>
</dbReference>
<evidence type="ECO:0000256" key="1">
    <source>
        <dbReference type="ARBA" id="ARBA00005578"/>
    </source>
</evidence>
<dbReference type="SUPFAM" id="SSF82657">
    <property type="entry name" value="BolA-like"/>
    <property type="match status" value="1"/>
</dbReference>
<evidence type="ECO:0000256" key="2">
    <source>
        <dbReference type="RuleBase" id="RU003860"/>
    </source>
</evidence>
<dbReference type="AlphaFoldDB" id="A0A0W0XHD0"/>
<dbReference type="PATRIC" id="fig|29423.5.peg.515"/>
<dbReference type="EMBL" id="LNYP01000006">
    <property type="protein sequence ID" value="KTD43948.1"/>
    <property type="molecule type" value="Genomic_DNA"/>
</dbReference>
<name>A0A0W0XHD0_9GAMM</name>
<gene>
    <name evidence="3" type="primary">bolA</name>
    <name evidence="3" type="ORF">Loak_0498</name>
</gene>
<organism evidence="3 4">
    <name type="scientific">Legionella oakridgensis</name>
    <dbReference type="NCBI Taxonomy" id="29423"/>
    <lineage>
        <taxon>Bacteria</taxon>
        <taxon>Pseudomonadati</taxon>
        <taxon>Pseudomonadota</taxon>
        <taxon>Gammaproteobacteria</taxon>
        <taxon>Legionellales</taxon>
        <taxon>Legionellaceae</taxon>
        <taxon>Legionella</taxon>
    </lineage>
</organism>
<dbReference type="Pfam" id="PF01722">
    <property type="entry name" value="BolA"/>
    <property type="match status" value="1"/>
</dbReference>
<dbReference type="PANTHER" id="PTHR46229">
    <property type="entry name" value="BOLA TRANSCRIPTION REGULATOR"/>
    <property type="match status" value="1"/>
</dbReference>
<evidence type="ECO:0000313" key="4">
    <source>
        <dbReference type="Proteomes" id="UP000054858"/>
    </source>
</evidence>
<proteinExistence type="inferred from homology"/>
<dbReference type="PANTHER" id="PTHR46229:SF2">
    <property type="entry name" value="BOLA-LIKE PROTEIN 1"/>
    <property type="match status" value="1"/>
</dbReference>
<evidence type="ECO:0000313" key="3">
    <source>
        <dbReference type="EMBL" id="KTD43948.1"/>
    </source>
</evidence>
<protein>
    <submittedName>
        <fullName evidence="3">Stress-induced morphogen</fullName>
    </submittedName>
</protein>
<accession>A0A0W0XHD0</accession>
<dbReference type="InterPro" id="IPR050961">
    <property type="entry name" value="BolA/IbaG_stress_morph_reg"/>
</dbReference>
<dbReference type="RefSeq" id="WP_025385259.1">
    <property type="nucleotide sequence ID" value="NZ_LCUA01000022.1"/>
</dbReference>
<dbReference type="Gene3D" id="3.30.300.90">
    <property type="entry name" value="BolA-like"/>
    <property type="match status" value="1"/>
</dbReference>
<dbReference type="Proteomes" id="UP000054858">
    <property type="component" value="Unassembled WGS sequence"/>
</dbReference>
<sequence>MSRKQRLHEVLFAELAPNTLIIEDESRRHHVPADGESHFKIIAVSARFESLSRINRHRLVNAWFANEFSSGLHALSLHLYTPVEWQQKSGMPPSSPACRNGKHHD</sequence>